<accession>A0A507B377</accession>
<dbReference type="InterPro" id="IPR019008">
    <property type="entry name" value="Beta_sandwich_EMC7"/>
</dbReference>
<proteinExistence type="predicted"/>
<evidence type="ECO:0000313" key="10">
    <source>
        <dbReference type="Proteomes" id="UP000319257"/>
    </source>
</evidence>
<evidence type="ECO:0000256" key="5">
    <source>
        <dbReference type="ARBA" id="ARBA00023136"/>
    </source>
</evidence>
<reference evidence="9 10" key="1">
    <citation type="submission" date="2019-06" db="EMBL/GenBank/DDBJ databases">
        <title>Draft genome sequence of the filamentous fungus Phialemoniopsis curvata isolated from diesel fuel.</title>
        <authorList>
            <person name="Varaljay V.A."/>
            <person name="Lyon W.J."/>
            <person name="Crouch A.L."/>
            <person name="Drake C.E."/>
            <person name="Hollomon J.M."/>
            <person name="Nadeau L.J."/>
            <person name="Nunn H.S."/>
            <person name="Stevenson B.S."/>
            <person name="Bojanowski C.L."/>
            <person name="Crookes-Goodson W.J."/>
        </authorList>
    </citation>
    <scope>NUCLEOTIDE SEQUENCE [LARGE SCALE GENOMIC DNA]</scope>
    <source>
        <strain evidence="9 10">D216</strain>
    </source>
</reference>
<evidence type="ECO:0000313" key="9">
    <source>
        <dbReference type="EMBL" id="TPX11040.1"/>
    </source>
</evidence>
<feature type="domain" description="ER membrane protein complex subunit 7 beta-sandwich" evidence="8">
    <location>
        <begin position="44"/>
        <end position="173"/>
    </location>
</feature>
<keyword evidence="5 6" id="KW-0472">Membrane</keyword>
<evidence type="ECO:0000256" key="4">
    <source>
        <dbReference type="ARBA" id="ARBA00022989"/>
    </source>
</evidence>
<comment type="subcellular location">
    <subcellularLocation>
        <location evidence="1">Membrane</location>
        <topology evidence="1">Single-pass membrane protein</topology>
    </subcellularLocation>
</comment>
<sequence length="310" mass="32829">MQLSLLLSALAATAAAAATHQHQQQQQQQTTISIAVPASHAVANPGALPPSTHATLSAQHASHRAALSAANAFVFRNVTPGSYLADVHCPTHAFHPLRIDVEADSGGLLLAVRAWETYRGNDWDNRGEALAVAATASGSGAYLSARALGPKAYYTERQGFSLMSILGNPMILMGLVSMGLFVGMPYLMENMDPEMKAEFEQRQKQNPMNSILSGAAGGQQAGAGNPMDSMAAYLAGSSKKEDGNGGGKKAQGVRSSQAPVRGLVFTGLLRLLLPPAGLISKLQWHSTRSSSMLDRSTQFPSFPLLDFFKR</sequence>
<protein>
    <recommendedName>
        <fullName evidence="8">ER membrane protein complex subunit 7 beta-sandwich domain-containing protein</fullName>
    </recommendedName>
</protein>
<dbReference type="Pfam" id="PF09430">
    <property type="entry name" value="EMC7_beta-sandw"/>
    <property type="match status" value="1"/>
</dbReference>
<feature type="chain" id="PRO_5021416989" description="ER membrane protein complex subunit 7 beta-sandwich domain-containing protein" evidence="7">
    <location>
        <begin position="18"/>
        <end position="310"/>
    </location>
</feature>
<keyword evidence="3 7" id="KW-0732">Signal</keyword>
<feature type="transmembrane region" description="Helical" evidence="6">
    <location>
        <begin position="170"/>
        <end position="188"/>
    </location>
</feature>
<dbReference type="RefSeq" id="XP_030992751.1">
    <property type="nucleotide sequence ID" value="XM_031142891.1"/>
</dbReference>
<evidence type="ECO:0000259" key="8">
    <source>
        <dbReference type="Pfam" id="PF09430"/>
    </source>
</evidence>
<dbReference type="GeneID" id="41975524"/>
<name>A0A507B377_9PEZI</name>
<dbReference type="InterPro" id="IPR039163">
    <property type="entry name" value="EMC7"/>
</dbReference>
<dbReference type="EMBL" id="SKBQ01000051">
    <property type="protein sequence ID" value="TPX11040.1"/>
    <property type="molecule type" value="Genomic_DNA"/>
</dbReference>
<dbReference type="InParanoid" id="A0A507B377"/>
<evidence type="ECO:0000256" key="7">
    <source>
        <dbReference type="SAM" id="SignalP"/>
    </source>
</evidence>
<evidence type="ECO:0000256" key="1">
    <source>
        <dbReference type="ARBA" id="ARBA00004167"/>
    </source>
</evidence>
<organism evidence="9 10">
    <name type="scientific">Thyridium curvatum</name>
    <dbReference type="NCBI Taxonomy" id="1093900"/>
    <lineage>
        <taxon>Eukaryota</taxon>
        <taxon>Fungi</taxon>
        <taxon>Dikarya</taxon>
        <taxon>Ascomycota</taxon>
        <taxon>Pezizomycotina</taxon>
        <taxon>Sordariomycetes</taxon>
        <taxon>Sordariomycetidae</taxon>
        <taxon>Thyridiales</taxon>
        <taxon>Thyridiaceae</taxon>
        <taxon>Thyridium</taxon>
    </lineage>
</organism>
<dbReference type="GO" id="GO:0072546">
    <property type="term" value="C:EMC complex"/>
    <property type="evidence" value="ECO:0007669"/>
    <property type="project" value="TreeGrafter"/>
</dbReference>
<evidence type="ECO:0000256" key="3">
    <source>
        <dbReference type="ARBA" id="ARBA00022729"/>
    </source>
</evidence>
<dbReference type="PANTHER" id="PTHR13605">
    <property type="entry name" value="ER MEMBRANE PROTEIN COMPLEX SUBUNIT 7"/>
    <property type="match status" value="1"/>
</dbReference>
<dbReference type="Proteomes" id="UP000319257">
    <property type="component" value="Unassembled WGS sequence"/>
</dbReference>
<keyword evidence="4 6" id="KW-1133">Transmembrane helix</keyword>
<dbReference type="OrthoDB" id="27095at2759"/>
<dbReference type="AlphaFoldDB" id="A0A507B377"/>
<evidence type="ECO:0000256" key="2">
    <source>
        <dbReference type="ARBA" id="ARBA00022692"/>
    </source>
</evidence>
<keyword evidence="2 6" id="KW-0812">Transmembrane</keyword>
<evidence type="ECO:0000256" key="6">
    <source>
        <dbReference type="SAM" id="Phobius"/>
    </source>
</evidence>
<dbReference type="PANTHER" id="PTHR13605:SF4">
    <property type="entry name" value="ER MEMBRANE PROTEIN COMPLEX SUBUNIT 7"/>
    <property type="match status" value="1"/>
</dbReference>
<dbReference type="STRING" id="1093900.A0A507B377"/>
<keyword evidence="10" id="KW-1185">Reference proteome</keyword>
<comment type="caution">
    <text evidence="9">The sequence shown here is derived from an EMBL/GenBank/DDBJ whole genome shotgun (WGS) entry which is preliminary data.</text>
</comment>
<feature type="signal peptide" evidence="7">
    <location>
        <begin position="1"/>
        <end position="17"/>
    </location>
</feature>
<gene>
    <name evidence="9" type="ORF">E0L32_008077</name>
</gene>